<gene>
    <name evidence="1" type="ORF">A0H81_08881</name>
</gene>
<dbReference type="AlphaFoldDB" id="A0A1C7M5N0"/>
<organism evidence="1 2">
    <name type="scientific">Grifola frondosa</name>
    <name type="common">Maitake</name>
    <name type="synonym">Polyporus frondosus</name>
    <dbReference type="NCBI Taxonomy" id="5627"/>
    <lineage>
        <taxon>Eukaryota</taxon>
        <taxon>Fungi</taxon>
        <taxon>Dikarya</taxon>
        <taxon>Basidiomycota</taxon>
        <taxon>Agaricomycotina</taxon>
        <taxon>Agaricomycetes</taxon>
        <taxon>Polyporales</taxon>
        <taxon>Grifolaceae</taxon>
        <taxon>Grifola</taxon>
    </lineage>
</organism>
<name>A0A1C7M5N0_GRIFR</name>
<accession>A0A1C7M5N0</accession>
<sequence length="78" mass="8853">MKHGRLPLTILSLPSHRNCIDRLSLVPERILYGRPYGWFVLAPRSDMANTGESSAYGSNSPSYLIEAKPMESRNDRVY</sequence>
<dbReference type="Proteomes" id="UP000092993">
    <property type="component" value="Unassembled WGS sequence"/>
</dbReference>
<proteinExistence type="predicted"/>
<comment type="caution">
    <text evidence="1">The sequence shown here is derived from an EMBL/GenBank/DDBJ whole genome shotgun (WGS) entry which is preliminary data.</text>
</comment>
<protein>
    <submittedName>
        <fullName evidence="1">Uncharacterized protein</fullName>
    </submittedName>
</protein>
<reference evidence="1 2" key="1">
    <citation type="submission" date="2016-03" db="EMBL/GenBank/DDBJ databases">
        <title>Whole genome sequencing of Grifola frondosa 9006-11.</title>
        <authorList>
            <person name="Min B."/>
            <person name="Park H."/>
            <person name="Kim J.-G."/>
            <person name="Cho H."/>
            <person name="Oh Y.-L."/>
            <person name="Kong W.-S."/>
            <person name="Choi I.-G."/>
        </authorList>
    </citation>
    <scope>NUCLEOTIDE SEQUENCE [LARGE SCALE GENOMIC DNA]</scope>
    <source>
        <strain evidence="1 2">9006-11</strain>
    </source>
</reference>
<keyword evidence="2" id="KW-1185">Reference proteome</keyword>
<evidence type="ECO:0000313" key="1">
    <source>
        <dbReference type="EMBL" id="OBZ71669.1"/>
    </source>
</evidence>
<evidence type="ECO:0000313" key="2">
    <source>
        <dbReference type="Proteomes" id="UP000092993"/>
    </source>
</evidence>
<dbReference type="EMBL" id="LUGG01000011">
    <property type="protein sequence ID" value="OBZ71669.1"/>
    <property type="molecule type" value="Genomic_DNA"/>
</dbReference>